<dbReference type="Pfam" id="PF00703">
    <property type="entry name" value="Glyco_hydro_2"/>
    <property type="match status" value="1"/>
</dbReference>
<evidence type="ECO:0000256" key="1">
    <source>
        <dbReference type="ARBA" id="ARBA00007401"/>
    </source>
</evidence>
<dbReference type="EMBL" id="CP048000">
    <property type="protein sequence ID" value="QHQ60389.1"/>
    <property type="molecule type" value="Genomic_DNA"/>
</dbReference>
<feature type="domain" description="Glycosyl hydrolases family 2 sugar binding" evidence="6">
    <location>
        <begin position="20"/>
        <end position="174"/>
    </location>
</feature>
<sequence length="571" mass="65755">MQNIPRPEHPFPQMERNNWKNLNGEWQFEFDFGSSGIDRKFYEKKELKDKIIVPFCPESELSGINYKDFIPAVWYKRSLEIAEEDLKGKILLHFGAVDYECHVYVNGKEAGIHKGGYASFQFDITDLLSIGSNDITVYAKDDTRSGLQPKGKQSSGYYSSGCDYTRTTGIWQTVWVEFVPEKYIKTVKYYPNISEGQLYITGTVAGSGTFRAVASYQGKKCGEISVQADNGNIQAVLKLNEIHLWELGEGNLYDLELKFEQDVVKSYFGLREIKLENMKFYLNGKSVFQRLVLDQGFYPDGIYTAPNEETLVRDITLSMDMGFNGARLHEKVFEARFLYHCDKMGYMVWGEQANWGLDISEPSGLFAFLPEWLEIVERDFNHPSIIGWCPFNETWDNRGRKQIDDILRIVYLTTKQLDTTRPCIDTSGNFHVITDIYDLHNYTQDPEKFKDYYEDFKNGGELKDDHLKRQQYTPGLPVFISEYGGIKWDPAASEESGWGYGEAPKTEEEFLSRYEGLTTALLENPNIFAFCYTQLYDVEQEVNGLYTYHRKAKFDPAVIKAINTKTAAVEV</sequence>
<feature type="domain" description="Glycoside hydrolase family 2 catalytic" evidence="5">
    <location>
        <begin position="274"/>
        <end position="484"/>
    </location>
</feature>
<dbReference type="InterPro" id="IPR013783">
    <property type="entry name" value="Ig-like_fold"/>
</dbReference>
<dbReference type="RefSeq" id="WP_161837225.1">
    <property type="nucleotide sequence ID" value="NZ_CP048000.1"/>
</dbReference>
<evidence type="ECO:0000313" key="7">
    <source>
        <dbReference type="EMBL" id="QHQ60389.1"/>
    </source>
</evidence>
<dbReference type="SUPFAM" id="SSF49303">
    <property type="entry name" value="beta-Galactosidase/glucuronidase domain"/>
    <property type="match status" value="1"/>
</dbReference>
<dbReference type="GO" id="GO:0005975">
    <property type="term" value="P:carbohydrate metabolic process"/>
    <property type="evidence" value="ECO:0007669"/>
    <property type="project" value="InterPro"/>
</dbReference>
<evidence type="ECO:0000259" key="4">
    <source>
        <dbReference type="Pfam" id="PF00703"/>
    </source>
</evidence>
<dbReference type="PANTHER" id="PTHR42732:SF3">
    <property type="entry name" value="HYDROLASE"/>
    <property type="match status" value="1"/>
</dbReference>
<keyword evidence="3" id="KW-0326">Glycosidase</keyword>
<feature type="domain" description="Glycoside hydrolase family 2 immunoglobulin-like beta-sandwich" evidence="4">
    <location>
        <begin position="225"/>
        <end position="271"/>
    </location>
</feature>
<evidence type="ECO:0000313" key="8">
    <source>
        <dbReference type="Proteomes" id="UP000464314"/>
    </source>
</evidence>
<dbReference type="InterPro" id="IPR006102">
    <property type="entry name" value="Ig-like_GH2"/>
</dbReference>
<reference evidence="7 8" key="1">
    <citation type="submission" date="2020-01" db="EMBL/GenBank/DDBJ databases">
        <title>Genome analysis of Anaerocolumna sp. CBA3638.</title>
        <authorList>
            <person name="Kim J."/>
            <person name="Roh S.W."/>
        </authorList>
    </citation>
    <scope>NUCLEOTIDE SEQUENCE [LARGE SCALE GENOMIC DNA]</scope>
    <source>
        <strain evidence="7 8">CBA3638</strain>
    </source>
</reference>
<evidence type="ECO:0000259" key="6">
    <source>
        <dbReference type="Pfam" id="PF02837"/>
    </source>
</evidence>
<dbReference type="Gene3D" id="2.60.120.260">
    <property type="entry name" value="Galactose-binding domain-like"/>
    <property type="match status" value="1"/>
</dbReference>
<dbReference type="InterPro" id="IPR008979">
    <property type="entry name" value="Galactose-bd-like_sf"/>
</dbReference>
<dbReference type="Pfam" id="PF02837">
    <property type="entry name" value="Glyco_hydro_2_N"/>
    <property type="match status" value="1"/>
</dbReference>
<dbReference type="PANTHER" id="PTHR42732">
    <property type="entry name" value="BETA-GALACTOSIDASE"/>
    <property type="match status" value="1"/>
</dbReference>
<dbReference type="SUPFAM" id="SSF51445">
    <property type="entry name" value="(Trans)glycosidases"/>
    <property type="match status" value="1"/>
</dbReference>
<dbReference type="GO" id="GO:0004553">
    <property type="term" value="F:hydrolase activity, hydrolyzing O-glycosyl compounds"/>
    <property type="evidence" value="ECO:0007669"/>
    <property type="project" value="InterPro"/>
</dbReference>
<protein>
    <submittedName>
        <fullName evidence="7">Beta-galactosidase</fullName>
    </submittedName>
</protein>
<dbReference type="Proteomes" id="UP000464314">
    <property type="component" value="Chromosome"/>
</dbReference>
<evidence type="ECO:0000256" key="3">
    <source>
        <dbReference type="ARBA" id="ARBA00023295"/>
    </source>
</evidence>
<dbReference type="InterPro" id="IPR036156">
    <property type="entry name" value="Beta-gal/glucu_dom_sf"/>
</dbReference>
<name>A0A6P1TJU4_9FIRM</name>
<dbReference type="KEGG" id="anr:Ana3638_06045"/>
<keyword evidence="2" id="KW-0378">Hydrolase</keyword>
<proteinExistence type="inferred from homology"/>
<dbReference type="SUPFAM" id="SSF49785">
    <property type="entry name" value="Galactose-binding domain-like"/>
    <property type="match status" value="1"/>
</dbReference>
<dbReference type="InterPro" id="IPR006103">
    <property type="entry name" value="Glyco_hydro_2_cat"/>
</dbReference>
<evidence type="ECO:0000259" key="5">
    <source>
        <dbReference type="Pfam" id="PF02836"/>
    </source>
</evidence>
<keyword evidence="8" id="KW-1185">Reference proteome</keyword>
<dbReference type="InterPro" id="IPR017853">
    <property type="entry name" value="GH"/>
</dbReference>
<dbReference type="AlphaFoldDB" id="A0A6P1TJU4"/>
<dbReference type="Gene3D" id="3.20.20.80">
    <property type="entry name" value="Glycosidases"/>
    <property type="match status" value="1"/>
</dbReference>
<evidence type="ECO:0000256" key="2">
    <source>
        <dbReference type="ARBA" id="ARBA00022801"/>
    </source>
</evidence>
<dbReference type="InterPro" id="IPR006104">
    <property type="entry name" value="Glyco_hydro_2_N"/>
</dbReference>
<dbReference type="InterPro" id="IPR051913">
    <property type="entry name" value="GH2_Domain-Containing"/>
</dbReference>
<comment type="similarity">
    <text evidence="1">Belongs to the glycosyl hydrolase 2 family.</text>
</comment>
<accession>A0A6P1TJU4</accession>
<dbReference type="Gene3D" id="2.60.40.10">
    <property type="entry name" value="Immunoglobulins"/>
    <property type="match status" value="1"/>
</dbReference>
<gene>
    <name evidence="7" type="ORF">Ana3638_06045</name>
</gene>
<organism evidence="7 8">
    <name type="scientific">Anaerocolumna sedimenticola</name>
    <dbReference type="NCBI Taxonomy" id="2696063"/>
    <lineage>
        <taxon>Bacteria</taxon>
        <taxon>Bacillati</taxon>
        <taxon>Bacillota</taxon>
        <taxon>Clostridia</taxon>
        <taxon>Lachnospirales</taxon>
        <taxon>Lachnospiraceae</taxon>
        <taxon>Anaerocolumna</taxon>
    </lineage>
</organism>
<dbReference type="Pfam" id="PF02836">
    <property type="entry name" value="Glyco_hydro_2_C"/>
    <property type="match status" value="1"/>
</dbReference>